<protein>
    <submittedName>
        <fullName evidence="2">Recombinase</fullName>
    </submittedName>
</protein>
<organism evidence="2 3">
    <name type="scientific">Paraburkholderia caribensis MBA4</name>
    <dbReference type="NCBI Taxonomy" id="1323664"/>
    <lineage>
        <taxon>Bacteria</taxon>
        <taxon>Pseudomonadati</taxon>
        <taxon>Pseudomonadota</taxon>
        <taxon>Betaproteobacteria</taxon>
        <taxon>Burkholderiales</taxon>
        <taxon>Burkholderiaceae</taxon>
        <taxon>Paraburkholderia</taxon>
    </lineage>
</organism>
<dbReference type="Gene3D" id="3.40.50.1390">
    <property type="entry name" value="Resolvase, N-terminal catalytic domain"/>
    <property type="match status" value="1"/>
</dbReference>
<dbReference type="InterPro" id="IPR006119">
    <property type="entry name" value="Resolv_N"/>
</dbReference>
<reference evidence="2 3" key="1">
    <citation type="journal article" date="2014" name="Genome Announc.">
        <title>Draft Genome Sequence of the Haloacid-Degrading Burkholderia caribensis Strain MBA4.</title>
        <authorList>
            <person name="Pan Y."/>
            <person name="Kong K.F."/>
            <person name="Tsang J.S."/>
        </authorList>
    </citation>
    <scope>NUCLEOTIDE SEQUENCE [LARGE SCALE GENOMIC DNA]</scope>
    <source>
        <strain evidence="2 3">MBA4</strain>
        <plasmid evidence="3">Plasmid</plasmid>
    </source>
</reference>
<name>A0A0P0RML4_9BURK</name>
<dbReference type="AlphaFoldDB" id="A0A0P0RML4"/>
<dbReference type="InterPro" id="IPR011109">
    <property type="entry name" value="DNA_bind_recombinase_dom"/>
</dbReference>
<dbReference type="SMART" id="SM00857">
    <property type="entry name" value="Resolvase"/>
    <property type="match status" value="1"/>
</dbReference>
<dbReference type="EMBL" id="CP012748">
    <property type="protein sequence ID" value="ALL70148.1"/>
    <property type="molecule type" value="Genomic_DNA"/>
</dbReference>
<feature type="domain" description="Resolvase/invertase-type recombinase catalytic" evidence="1">
    <location>
        <begin position="24"/>
        <end position="174"/>
    </location>
</feature>
<dbReference type="PROSITE" id="PS51736">
    <property type="entry name" value="RECOMBINASES_3"/>
    <property type="match status" value="1"/>
</dbReference>
<dbReference type="Gene3D" id="3.90.1750.20">
    <property type="entry name" value="Putative Large Serine Recombinase, Chain B, Domain 2"/>
    <property type="match status" value="1"/>
</dbReference>
<dbReference type="PANTHER" id="PTHR30461">
    <property type="entry name" value="DNA-INVERTASE FROM LAMBDOID PROPHAGE"/>
    <property type="match status" value="1"/>
</dbReference>
<evidence type="ECO:0000313" key="2">
    <source>
        <dbReference type="EMBL" id="ALL70148.1"/>
    </source>
</evidence>
<gene>
    <name evidence="2" type="ORF">K788_0001501</name>
</gene>
<evidence type="ECO:0000259" key="1">
    <source>
        <dbReference type="PROSITE" id="PS51736"/>
    </source>
</evidence>
<dbReference type="KEGG" id="bcai:K788_0001501"/>
<dbReference type="InterPro" id="IPR050639">
    <property type="entry name" value="SSR_resolvase"/>
</dbReference>
<dbReference type="InterPro" id="IPR038109">
    <property type="entry name" value="DNA_bind_recomb_sf"/>
</dbReference>
<dbReference type="CDD" id="cd00338">
    <property type="entry name" value="Ser_Recombinase"/>
    <property type="match status" value="1"/>
</dbReference>
<dbReference type="PANTHER" id="PTHR30461:SF23">
    <property type="entry name" value="DNA RECOMBINASE-RELATED"/>
    <property type="match status" value="1"/>
</dbReference>
<dbReference type="FunFam" id="3.40.50.1390:FF:000008">
    <property type="entry name" value="DNA recombinase"/>
    <property type="match status" value="1"/>
</dbReference>
<dbReference type="SUPFAM" id="SSF53041">
    <property type="entry name" value="Resolvase-like"/>
    <property type="match status" value="1"/>
</dbReference>
<dbReference type="GO" id="GO:0000150">
    <property type="term" value="F:DNA strand exchange activity"/>
    <property type="evidence" value="ECO:0007669"/>
    <property type="project" value="InterPro"/>
</dbReference>
<dbReference type="GO" id="GO:0003677">
    <property type="term" value="F:DNA binding"/>
    <property type="evidence" value="ECO:0007669"/>
    <property type="project" value="InterPro"/>
</dbReference>
<dbReference type="Pfam" id="PF00239">
    <property type="entry name" value="Resolvase"/>
    <property type="match status" value="1"/>
</dbReference>
<proteinExistence type="predicted"/>
<keyword evidence="2" id="KW-0614">Plasmid</keyword>
<dbReference type="Pfam" id="PF07508">
    <property type="entry name" value="Recombinase"/>
    <property type="match status" value="1"/>
</dbReference>
<sequence length="527" mass="60568">MFTGDSSSTAQFGEMPSFSGATLRGAEYVRMSTEHQQYSTENQRDRIREYAATRNIEIVQTYADEGKSGLRIDGRDALQRLIRDVVAGQPGFEVILVYDVSRWGRFQDADESAYYEYICRRAGIQVTYCAEQFENDGSPVSTIVKGVKRAMAGEYSRELSAKVFAGQCRLIELGFRQGGPAGYGLRRVLVDQNGLLKTELHRGEQKSLQTDRVVLMPGPESEIRTVNLIFQWFIDESLSEYEIAARLNAMRIRTDLDREWSRSTIHEVLTNEKYIGNNVYNRVSFKLKKLRVINTPDMWIRKDGAFAAVVQKEVFYTAQGILRARARRYSSEDMLEHLRALYRNRGYLSGMLINETDGMPSSSAYTYRFGSLVRAYKAVGFTPDRDYRYVEVNHFLRRLHPQIVAETECQISEVGGEIIRDNATDILNVNREFTVSLVLSRCQVLESGRNQWKVRFDTGLLPDITVAVRLNHTNDAPLDYYLLPRLDFAQTGIRLADHNAIEFESYRFDTLDYLYRMGERVRLRRAA</sequence>
<dbReference type="InterPro" id="IPR036162">
    <property type="entry name" value="Resolvase-like_N_sf"/>
</dbReference>
<accession>A0A0P0RML4</accession>
<dbReference type="Proteomes" id="UP000019146">
    <property type="component" value="Plasmid unnamed"/>
</dbReference>
<geneLocation type="plasmid" evidence="3"/>
<evidence type="ECO:0000313" key="3">
    <source>
        <dbReference type="Proteomes" id="UP000019146"/>
    </source>
</evidence>